<feature type="domain" description="Putative host cell surface-exposed lipoprotein Ltp-like HTH region" evidence="3">
    <location>
        <begin position="101"/>
        <end position="146"/>
    </location>
</feature>
<evidence type="ECO:0000313" key="4">
    <source>
        <dbReference type="EMBL" id="TGN91923.1"/>
    </source>
</evidence>
<dbReference type="InterPro" id="IPR011434">
    <property type="entry name" value="Ltp-like_HTH"/>
</dbReference>
<gene>
    <name evidence="4" type="ORF">E5S68_02940</name>
</gene>
<dbReference type="OrthoDB" id="1669102at2"/>
<evidence type="ECO:0000256" key="1">
    <source>
        <dbReference type="SAM" id="MobiDB-lite"/>
    </source>
</evidence>
<reference evidence="4 5" key="1">
    <citation type="submission" date="2019-04" db="EMBL/GenBank/DDBJ databases">
        <title>Genome sequencing of Streptococcus rubneri DSM 26920(T).</title>
        <authorList>
            <person name="Kook J.-K."/>
            <person name="Park S.-N."/>
            <person name="Lim Y.K."/>
        </authorList>
    </citation>
    <scope>NUCLEOTIDE SEQUENCE [LARGE SCALE GENOMIC DNA]</scope>
    <source>
        <strain evidence="4 5">DSM 26920</strain>
    </source>
</reference>
<organism evidence="4 5">
    <name type="scientific">Streptococcus rubneri</name>
    <dbReference type="NCBI Taxonomy" id="1234680"/>
    <lineage>
        <taxon>Bacteria</taxon>
        <taxon>Bacillati</taxon>
        <taxon>Bacillota</taxon>
        <taxon>Bacilli</taxon>
        <taxon>Lactobacillales</taxon>
        <taxon>Streptococcaceae</taxon>
        <taxon>Streptococcus</taxon>
    </lineage>
</organism>
<protein>
    <submittedName>
        <fullName evidence="4">Immunity protein</fullName>
    </submittedName>
</protein>
<feature type="domain" description="Putative host cell surface-exposed lipoprotein Ltp-like HTH region" evidence="3">
    <location>
        <begin position="53"/>
        <end position="96"/>
    </location>
</feature>
<accession>A0A4Z1DTM0</accession>
<dbReference type="PROSITE" id="PS51257">
    <property type="entry name" value="PROKAR_LIPOPROTEIN"/>
    <property type="match status" value="1"/>
</dbReference>
<keyword evidence="2" id="KW-0732">Signal</keyword>
<sequence length="196" mass="22410">MKKLITLALVSLSTISLTACVIKPVSKNDSSSSEAKMEQKTSASSKESLSTGYKNALEQAKYYLEIFPSSKEGLKKKLIESEEFSKDEVQAAIDEITDEVDWKANAVKKAETYLKTVHFSKYKLLSHLSGYEKFTQEEAAYAVEHVKADWNLQALEKARDFRKYGNRSPEEIKKRLVEFEYFTEQEANYAIEHLDQ</sequence>
<feature type="domain" description="Putative host cell surface-exposed lipoprotein Ltp-like HTH region" evidence="3">
    <location>
        <begin position="149"/>
        <end position="194"/>
    </location>
</feature>
<comment type="caution">
    <text evidence="4">The sequence shown here is derived from an EMBL/GenBank/DDBJ whole genome shotgun (WGS) entry which is preliminary data.</text>
</comment>
<evidence type="ECO:0000256" key="2">
    <source>
        <dbReference type="SAM" id="SignalP"/>
    </source>
</evidence>
<evidence type="ECO:0000313" key="5">
    <source>
        <dbReference type="Proteomes" id="UP000297986"/>
    </source>
</evidence>
<dbReference type="RefSeq" id="WP_135782284.1">
    <property type="nucleotide sequence ID" value="NZ_MRXY01000010.1"/>
</dbReference>
<dbReference type="Pfam" id="PF07553">
    <property type="entry name" value="Lipoprotein_Ltp"/>
    <property type="match status" value="3"/>
</dbReference>
<dbReference type="AlphaFoldDB" id="A0A4Z1DTM0"/>
<proteinExistence type="predicted"/>
<feature type="signal peptide" evidence="2">
    <location>
        <begin position="1"/>
        <end position="19"/>
    </location>
</feature>
<dbReference type="EMBL" id="SRRP01000001">
    <property type="protein sequence ID" value="TGN91923.1"/>
    <property type="molecule type" value="Genomic_DNA"/>
</dbReference>
<dbReference type="InterPro" id="IPR036388">
    <property type="entry name" value="WH-like_DNA-bd_sf"/>
</dbReference>
<dbReference type="Proteomes" id="UP000297986">
    <property type="component" value="Unassembled WGS sequence"/>
</dbReference>
<feature type="region of interest" description="Disordered" evidence="1">
    <location>
        <begin position="27"/>
        <end position="50"/>
    </location>
</feature>
<evidence type="ECO:0000259" key="3">
    <source>
        <dbReference type="Pfam" id="PF07553"/>
    </source>
</evidence>
<keyword evidence="5" id="KW-1185">Reference proteome</keyword>
<feature type="chain" id="PRO_5038421217" evidence="2">
    <location>
        <begin position="20"/>
        <end position="196"/>
    </location>
</feature>
<dbReference type="Gene3D" id="1.10.10.10">
    <property type="entry name" value="Winged helix-like DNA-binding domain superfamily/Winged helix DNA-binding domain"/>
    <property type="match status" value="3"/>
</dbReference>
<name>A0A4Z1DTM0_9STRE</name>